<dbReference type="EMBL" id="CM046106">
    <property type="protein sequence ID" value="KAI8435516.1"/>
    <property type="molecule type" value="Genomic_DNA"/>
</dbReference>
<evidence type="ECO:0000313" key="2">
    <source>
        <dbReference type="Proteomes" id="UP001064048"/>
    </source>
</evidence>
<reference evidence="1 2" key="1">
    <citation type="journal article" date="2022" name="Genome Biol. Evol.">
        <title>The Spruce Budworm Genome: Reconstructing the Evolutionary History of Antifreeze Proteins.</title>
        <authorList>
            <person name="Beliveau C."/>
            <person name="Gagne P."/>
            <person name="Picq S."/>
            <person name="Vernygora O."/>
            <person name="Keeling C.I."/>
            <person name="Pinkney K."/>
            <person name="Doucet D."/>
            <person name="Wen F."/>
            <person name="Johnston J.S."/>
            <person name="Maaroufi H."/>
            <person name="Boyle B."/>
            <person name="Laroche J."/>
            <person name="Dewar K."/>
            <person name="Juretic N."/>
            <person name="Blackburn G."/>
            <person name="Nisole A."/>
            <person name="Brunet B."/>
            <person name="Brandao M."/>
            <person name="Lumley L."/>
            <person name="Duan J."/>
            <person name="Quan G."/>
            <person name="Lucarotti C.J."/>
            <person name="Roe A.D."/>
            <person name="Sperling F.A.H."/>
            <person name="Levesque R.C."/>
            <person name="Cusson M."/>
        </authorList>
    </citation>
    <scope>NUCLEOTIDE SEQUENCE [LARGE SCALE GENOMIC DNA]</scope>
    <source>
        <strain evidence="1">Glfc:IPQL:Cfum</strain>
    </source>
</reference>
<organism evidence="1 2">
    <name type="scientific">Choristoneura fumiferana</name>
    <name type="common">Spruce budworm moth</name>
    <name type="synonym">Archips fumiferana</name>
    <dbReference type="NCBI Taxonomy" id="7141"/>
    <lineage>
        <taxon>Eukaryota</taxon>
        <taxon>Metazoa</taxon>
        <taxon>Ecdysozoa</taxon>
        <taxon>Arthropoda</taxon>
        <taxon>Hexapoda</taxon>
        <taxon>Insecta</taxon>
        <taxon>Pterygota</taxon>
        <taxon>Neoptera</taxon>
        <taxon>Endopterygota</taxon>
        <taxon>Lepidoptera</taxon>
        <taxon>Glossata</taxon>
        <taxon>Ditrysia</taxon>
        <taxon>Tortricoidea</taxon>
        <taxon>Tortricidae</taxon>
        <taxon>Tortricinae</taxon>
        <taxon>Choristoneura</taxon>
    </lineage>
</organism>
<accession>A0ACC0KH41</accession>
<evidence type="ECO:0000313" key="1">
    <source>
        <dbReference type="EMBL" id="KAI8435516.1"/>
    </source>
</evidence>
<keyword evidence="2" id="KW-1185">Reference proteome</keyword>
<comment type="caution">
    <text evidence="1">The sequence shown here is derived from an EMBL/GenBank/DDBJ whole genome shotgun (WGS) entry which is preliminary data.</text>
</comment>
<protein>
    <submittedName>
        <fullName evidence="1">Uncharacterized protein</fullName>
    </submittedName>
</protein>
<proteinExistence type="predicted"/>
<dbReference type="Proteomes" id="UP001064048">
    <property type="component" value="Chromosome 6"/>
</dbReference>
<gene>
    <name evidence="1" type="ORF">MSG28_003813</name>
</gene>
<name>A0ACC0KH41_CHOFU</name>
<sequence>MLLKKAYTLVFIRTATQILLGFKKRGFGVNLYNGFGGKIEPNETIVDAALRELKEECCLTVRKSDLKNVGHLEFSFEGEPNLMVVSVFSSNIYEGTPKDTEEMSVKWFNYSEIPFQKMWPDDAIWLPLMLENKLFYGRFHYINNNTIGHYKVEELKSMEEFYAKRNLGSVN</sequence>